<evidence type="ECO:0000256" key="1">
    <source>
        <dbReference type="SAM" id="SignalP"/>
    </source>
</evidence>
<comment type="caution">
    <text evidence="2">The sequence shown here is derived from an EMBL/GenBank/DDBJ whole genome shotgun (WGS) entry which is preliminary data.</text>
</comment>
<dbReference type="Proteomes" id="UP000306038">
    <property type="component" value="Unassembled WGS sequence"/>
</dbReference>
<organism evidence="2 3">
    <name type="scientific">Chryseobacterium candidae</name>
    <dbReference type="NCBI Taxonomy" id="1978493"/>
    <lineage>
        <taxon>Bacteria</taxon>
        <taxon>Pseudomonadati</taxon>
        <taxon>Bacteroidota</taxon>
        <taxon>Flavobacteriia</taxon>
        <taxon>Flavobacteriales</taxon>
        <taxon>Weeksellaceae</taxon>
        <taxon>Chryseobacterium group</taxon>
        <taxon>Chryseobacterium</taxon>
    </lineage>
</organism>
<dbReference type="RefSeq" id="WP_136523113.1">
    <property type="nucleotide sequence ID" value="NZ_SDLV01000055.1"/>
</dbReference>
<evidence type="ECO:0000313" key="2">
    <source>
        <dbReference type="EMBL" id="THV56340.1"/>
    </source>
</evidence>
<dbReference type="EMBL" id="SDLV01000055">
    <property type="protein sequence ID" value="THV56340.1"/>
    <property type="molecule type" value="Genomic_DNA"/>
</dbReference>
<feature type="chain" id="PRO_5047350277" evidence="1">
    <location>
        <begin position="19"/>
        <end position="343"/>
    </location>
</feature>
<reference evidence="2 3" key="1">
    <citation type="submission" date="2019-01" db="EMBL/GenBank/DDBJ databases">
        <authorList>
            <person name="B I."/>
            <person name="Ch S."/>
            <person name="Ch V.R."/>
        </authorList>
    </citation>
    <scope>NUCLEOTIDE SEQUENCE [LARGE SCALE GENOMIC DNA]</scope>
    <source>
        <strain evidence="2 3">JC507</strain>
    </source>
</reference>
<name>A0ABY2R2E6_9FLAO</name>
<sequence length="343" mass="36412">MKKNLTVLNILFCSMLFSQVGINTNTPKSTLDVVGKPSDPSIFDGIIAPRITGADLKTKTYTAQQTGALVYVTAADPSPSGQTVDVVSLGYYYFNGDATINKWIKIAAGPFDQTNDEWTNVPSGSKIEIGKLSDGTTSRPAGTEFIVADNGRTSIGSADNSAMVTINTVNTNSILKLIGLSNSNNKTASSINYNRTLPLHADNNGNIFSKFSITSGSTNALTFDGNYTSTPTAQTLVTTNQGSIVKFTVHSGFAFGVPGSGAVVYGEVVWSPTNKFQCRYYGSAPGTGTNNLTVSGEGTDILTFDFDLGVDFILEKTAAGITYRNTSPSTNIGFSIYDSFRSR</sequence>
<proteinExistence type="predicted"/>
<keyword evidence="3" id="KW-1185">Reference proteome</keyword>
<feature type="signal peptide" evidence="1">
    <location>
        <begin position="1"/>
        <end position="18"/>
    </location>
</feature>
<accession>A0ABY2R2E6</accession>
<keyword evidence="1" id="KW-0732">Signal</keyword>
<gene>
    <name evidence="2" type="ORF">EK417_19550</name>
</gene>
<evidence type="ECO:0000313" key="3">
    <source>
        <dbReference type="Proteomes" id="UP000306038"/>
    </source>
</evidence>
<protein>
    <submittedName>
        <fullName evidence="2">Uncharacterized protein</fullName>
    </submittedName>
</protein>